<evidence type="ECO:0000313" key="2">
    <source>
        <dbReference type="EMBL" id="THU05435.1"/>
    </source>
</evidence>
<dbReference type="AlphaFoldDB" id="A0A4S8FF06"/>
<keyword evidence="3" id="KW-1185">Reference proteome</keyword>
<proteinExistence type="predicted"/>
<name>A0A4S8FF06_9BURK</name>
<comment type="caution">
    <text evidence="2">The sequence shown here is derived from an EMBL/GenBank/DDBJ whole genome shotgun (WGS) entry which is preliminary data.</text>
</comment>
<dbReference type="EMBL" id="STFG01000001">
    <property type="protein sequence ID" value="THU05435.1"/>
    <property type="molecule type" value="Genomic_DNA"/>
</dbReference>
<keyword evidence="1" id="KW-1133">Transmembrane helix</keyword>
<reference evidence="2 3" key="1">
    <citation type="journal article" date="2015" name="Antonie Van Leeuwenhoek">
        <title>Lampropedia puyangensis sp. nov., isolated from symptomatic bark of Populus ? euramericana canker and emended description of Lampropedia hyalina (Ehrenberg 1832) Lee et al. 2004.</title>
        <authorList>
            <person name="Li Y."/>
            <person name="Wang T."/>
            <person name="Piao C.G."/>
            <person name="Wang L.F."/>
            <person name="Tian G.Z."/>
            <person name="Zhu T.H."/>
            <person name="Guo M.W."/>
        </authorList>
    </citation>
    <scope>NUCLEOTIDE SEQUENCE [LARGE SCALE GENOMIC DNA]</scope>
    <source>
        <strain evidence="2 3">2-bin</strain>
    </source>
</reference>
<dbReference type="Proteomes" id="UP000308917">
    <property type="component" value="Unassembled WGS sequence"/>
</dbReference>
<gene>
    <name evidence="2" type="ORF">E9531_02545</name>
</gene>
<protein>
    <submittedName>
        <fullName evidence="2">Uncharacterized protein</fullName>
    </submittedName>
</protein>
<feature type="transmembrane region" description="Helical" evidence="1">
    <location>
        <begin position="46"/>
        <end position="67"/>
    </location>
</feature>
<keyword evidence="1" id="KW-0812">Transmembrane</keyword>
<dbReference type="RefSeq" id="WP_136572144.1">
    <property type="nucleotide sequence ID" value="NZ_STFG01000001.1"/>
</dbReference>
<sequence>MSEMSRLMRSHAASNGGVKRKQVCRLMVDTSAPALLFRGKWRKAAIVHETALAAGVMVWAFTVIAWLNKKSRSRGQCSFMAWATTEGDIGWKSVAHTMPPESLG</sequence>
<organism evidence="2 3">
    <name type="scientific">Lampropedia puyangensis</name>
    <dbReference type="NCBI Taxonomy" id="1330072"/>
    <lineage>
        <taxon>Bacteria</taxon>
        <taxon>Pseudomonadati</taxon>
        <taxon>Pseudomonadota</taxon>
        <taxon>Betaproteobacteria</taxon>
        <taxon>Burkholderiales</taxon>
        <taxon>Comamonadaceae</taxon>
        <taxon>Lampropedia</taxon>
    </lineage>
</organism>
<keyword evidence="1" id="KW-0472">Membrane</keyword>
<evidence type="ECO:0000313" key="3">
    <source>
        <dbReference type="Proteomes" id="UP000308917"/>
    </source>
</evidence>
<evidence type="ECO:0000256" key="1">
    <source>
        <dbReference type="SAM" id="Phobius"/>
    </source>
</evidence>
<accession>A0A4S8FF06</accession>